<feature type="chain" id="PRO_5041466639" evidence="1">
    <location>
        <begin position="25"/>
        <end position="125"/>
    </location>
</feature>
<dbReference type="Pfam" id="PF08239">
    <property type="entry name" value="SH3_3"/>
    <property type="match status" value="1"/>
</dbReference>
<evidence type="ECO:0000313" key="4">
    <source>
        <dbReference type="Proteomes" id="UP001156140"/>
    </source>
</evidence>
<evidence type="ECO:0000313" key="3">
    <source>
        <dbReference type="EMBL" id="MCI0128011.1"/>
    </source>
</evidence>
<evidence type="ECO:0000256" key="1">
    <source>
        <dbReference type="SAM" id="SignalP"/>
    </source>
</evidence>
<evidence type="ECO:0000259" key="2">
    <source>
        <dbReference type="Pfam" id="PF08239"/>
    </source>
</evidence>
<reference evidence="3" key="1">
    <citation type="submission" date="2022-03" db="EMBL/GenBank/DDBJ databases">
        <title>The complete genome sequence of a Methyloterrigena soli.</title>
        <authorList>
            <person name="Zi Z."/>
        </authorList>
    </citation>
    <scope>NUCLEOTIDE SEQUENCE</scope>
    <source>
        <strain evidence="3">M48</strain>
    </source>
</reference>
<sequence>MNKFSIATLAAAAAFALSAAAAYASPAVATGTVKVRDDASSYGSWVDTLYAGEEVNVTGCDYGWCYIKHPGPDGWVKQSKLDFDYGYDDDDDEIVEITPVEPSFGFGMGVGPGGGVSFGFGVTSY</sequence>
<dbReference type="AlphaFoldDB" id="A0AA41QNB6"/>
<proteinExistence type="predicted"/>
<dbReference type="RefSeq" id="WP_052014916.1">
    <property type="nucleotide sequence ID" value="NZ_JAKETQ010000001.1"/>
</dbReference>
<name>A0AA41QNB6_9HYPH</name>
<protein>
    <submittedName>
        <fullName evidence="3">SH3 domain-containing protein</fullName>
    </submittedName>
</protein>
<dbReference type="EMBL" id="JALAZD010000001">
    <property type="protein sequence ID" value="MCI0128011.1"/>
    <property type="molecule type" value="Genomic_DNA"/>
</dbReference>
<gene>
    <name evidence="3" type="ORF">ML536_14370</name>
</gene>
<dbReference type="Proteomes" id="UP001156140">
    <property type="component" value="Unassembled WGS sequence"/>
</dbReference>
<dbReference type="Gene3D" id="2.30.30.40">
    <property type="entry name" value="SH3 Domains"/>
    <property type="match status" value="1"/>
</dbReference>
<comment type="caution">
    <text evidence="3">The sequence shown here is derived from an EMBL/GenBank/DDBJ whole genome shotgun (WGS) entry which is preliminary data.</text>
</comment>
<keyword evidence="4" id="KW-1185">Reference proteome</keyword>
<accession>A0AA41QNB6</accession>
<feature type="signal peptide" evidence="1">
    <location>
        <begin position="1"/>
        <end position="24"/>
    </location>
</feature>
<dbReference type="InterPro" id="IPR003646">
    <property type="entry name" value="SH3-like_bac-type"/>
</dbReference>
<organism evidence="3 4">
    <name type="scientific">Paradevosia shaoguanensis</name>
    <dbReference type="NCBI Taxonomy" id="1335043"/>
    <lineage>
        <taxon>Bacteria</taxon>
        <taxon>Pseudomonadati</taxon>
        <taxon>Pseudomonadota</taxon>
        <taxon>Alphaproteobacteria</taxon>
        <taxon>Hyphomicrobiales</taxon>
        <taxon>Devosiaceae</taxon>
        <taxon>Paradevosia</taxon>
    </lineage>
</organism>
<feature type="domain" description="SH3b" evidence="2">
    <location>
        <begin position="32"/>
        <end position="79"/>
    </location>
</feature>
<keyword evidence="1" id="KW-0732">Signal</keyword>